<organism evidence="2 3">
    <name type="scientific">Suttonella indologenes</name>
    <dbReference type="NCBI Taxonomy" id="13276"/>
    <lineage>
        <taxon>Bacteria</taxon>
        <taxon>Pseudomonadati</taxon>
        <taxon>Pseudomonadota</taxon>
        <taxon>Gammaproteobacteria</taxon>
        <taxon>Cardiobacteriales</taxon>
        <taxon>Cardiobacteriaceae</taxon>
        <taxon>Suttonella</taxon>
    </lineage>
</organism>
<dbReference type="RefSeq" id="WP_115217510.1">
    <property type="nucleotide sequence ID" value="NZ_UHIA01000003.1"/>
</dbReference>
<protein>
    <submittedName>
        <fullName evidence="2">SMI1 / KNR4 family</fullName>
    </submittedName>
</protein>
<name>A0A380MKN1_9GAMM</name>
<dbReference type="OrthoDB" id="458118at2"/>
<dbReference type="SUPFAM" id="SSF160631">
    <property type="entry name" value="SMI1/KNR4-like"/>
    <property type="match status" value="1"/>
</dbReference>
<feature type="domain" description="Knr4/Smi1-like" evidence="1">
    <location>
        <begin position="18"/>
        <end position="176"/>
    </location>
</feature>
<evidence type="ECO:0000259" key="1">
    <source>
        <dbReference type="SMART" id="SM00860"/>
    </source>
</evidence>
<gene>
    <name evidence="2" type="ORF">NCTC10717_00189</name>
</gene>
<dbReference type="Gene3D" id="3.40.1580.10">
    <property type="entry name" value="SMI1/KNR4-like"/>
    <property type="match status" value="1"/>
</dbReference>
<dbReference type="EMBL" id="UHIA01000003">
    <property type="protein sequence ID" value="SUO91508.1"/>
    <property type="molecule type" value="Genomic_DNA"/>
</dbReference>
<dbReference type="Proteomes" id="UP000254575">
    <property type="component" value="Unassembled WGS sequence"/>
</dbReference>
<dbReference type="InterPro" id="IPR037883">
    <property type="entry name" value="Knr4/Smi1-like_sf"/>
</dbReference>
<keyword evidence="3" id="KW-1185">Reference proteome</keyword>
<evidence type="ECO:0000313" key="2">
    <source>
        <dbReference type="EMBL" id="SUO91508.1"/>
    </source>
</evidence>
<dbReference type="Pfam" id="PF09346">
    <property type="entry name" value="SMI1_KNR4"/>
    <property type="match status" value="1"/>
</dbReference>
<evidence type="ECO:0000313" key="3">
    <source>
        <dbReference type="Proteomes" id="UP000254575"/>
    </source>
</evidence>
<dbReference type="AlphaFoldDB" id="A0A380MKN1"/>
<reference evidence="2 3" key="1">
    <citation type="submission" date="2018-06" db="EMBL/GenBank/DDBJ databases">
        <authorList>
            <consortium name="Pathogen Informatics"/>
            <person name="Doyle S."/>
        </authorList>
    </citation>
    <scope>NUCLEOTIDE SEQUENCE [LARGE SCALE GENOMIC DNA]</scope>
    <source>
        <strain evidence="2 3">NCTC10717</strain>
    </source>
</reference>
<proteinExistence type="predicted"/>
<dbReference type="InterPro" id="IPR018958">
    <property type="entry name" value="Knr4/Smi1-like_dom"/>
</dbReference>
<accession>A0A380MKN1</accession>
<sequence length="462" mass="51790">MNPILNALQDSDFQLHPPAEEASIRALEATLGCALQAQWREFLLTADGATQYFEDGEIHAQWLSCEDIIRTRAAIMDFLAQTFGENWQTHPLENAEDGIANTLLHPLWLPFYRNEVGTFCLDHSQAAVPVIMLLHPDEDGEGYMPILAASHLNQWLDFMTENEGLNNDNLLDMVEDLMDEYGILDELGEFVAPQAQYNAFDHIGFAIHSESDFAALLETLQSQTLESIETPNGYYYCYRESDTAAGISLWVSVNQAQDFNSLEPHFFGDSRRRIHAHRYLNTQDNPFVGCCYAWAQAEAKQSASEADNPEGLYPLLFNLMGFDHIRETFPLDDSLNEIIEFSVQLTAFPHRISLYADEKAFTAAERETPYAAQTFIPIGLMQQETQDNAEGKVLPTAYISGSIKAAALRENPLSGEVFYHLVIDSYGGAIDLLAHPDLFPQAPAVGNIVETEAWLNGMIIKH</sequence>
<dbReference type="SMART" id="SM00860">
    <property type="entry name" value="SMI1_KNR4"/>
    <property type="match status" value="1"/>
</dbReference>